<dbReference type="OrthoDB" id="114943at2"/>
<accession>A0A2D0NC64</accession>
<evidence type="ECO:0000313" key="1">
    <source>
        <dbReference type="EMBL" id="PHN05353.1"/>
    </source>
</evidence>
<keyword evidence="2" id="KW-1185">Reference proteome</keyword>
<name>A0A2D0NC64_FLAN2</name>
<sequence length="195" mass="22147">MQAAAYLRQKTQGLHQQTEAVALGREIMDQTLNLDQYRSLISKNHFLHNNLEPLLLNGLRYHHLTDFTHFLHPRMEALRADAHLLELPEINYGVKLPELRSSNEVLGGLYVLLGSNLGGRVIYKALKENLQLRELPDFHFYGSSGNHPAKEWPQFCRMLDSYLLSESDLAGAKLGAEAVFRLVRDVHATPAYSES</sequence>
<dbReference type="Proteomes" id="UP000223913">
    <property type="component" value="Unassembled WGS sequence"/>
</dbReference>
<organism evidence="1 2">
    <name type="scientific">Flavilitoribacter nigricans (strain ATCC 23147 / DSM 23189 / NBRC 102662 / NCIMB 1420 / SS-2)</name>
    <name type="common">Lewinella nigricans</name>
    <dbReference type="NCBI Taxonomy" id="1122177"/>
    <lineage>
        <taxon>Bacteria</taxon>
        <taxon>Pseudomonadati</taxon>
        <taxon>Bacteroidota</taxon>
        <taxon>Saprospiria</taxon>
        <taxon>Saprospirales</taxon>
        <taxon>Lewinellaceae</taxon>
        <taxon>Flavilitoribacter</taxon>
    </lineage>
</organism>
<comment type="caution">
    <text evidence="1">The sequence shown here is derived from an EMBL/GenBank/DDBJ whole genome shotgun (WGS) entry which is preliminary data.</text>
</comment>
<reference evidence="1 2" key="1">
    <citation type="submission" date="2017-10" db="EMBL/GenBank/DDBJ databases">
        <title>The draft genome sequence of Lewinella nigricans NBRC 102662.</title>
        <authorList>
            <person name="Wang K."/>
        </authorList>
    </citation>
    <scope>NUCLEOTIDE SEQUENCE [LARGE SCALE GENOMIC DNA]</scope>
    <source>
        <strain evidence="1 2">NBRC 102662</strain>
    </source>
</reference>
<dbReference type="GO" id="GO:0006788">
    <property type="term" value="P:heme oxidation"/>
    <property type="evidence" value="ECO:0007669"/>
    <property type="project" value="InterPro"/>
</dbReference>
<dbReference type="InterPro" id="IPR016084">
    <property type="entry name" value="Haem_Oase-like_multi-hlx"/>
</dbReference>
<dbReference type="EMBL" id="PDUD01000022">
    <property type="protein sequence ID" value="PHN05353.1"/>
    <property type="molecule type" value="Genomic_DNA"/>
</dbReference>
<dbReference type="Gene3D" id="1.20.910.10">
    <property type="entry name" value="Heme oxygenase-like"/>
    <property type="match status" value="1"/>
</dbReference>
<dbReference type="Pfam" id="PF01126">
    <property type="entry name" value="Heme_oxygenase"/>
    <property type="match status" value="1"/>
</dbReference>
<dbReference type="CDD" id="cd19166">
    <property type="entry name" value="HemeO-bac"/>
    <property type="match status" value="1"/>
</dbReference>
<dbReference type="SUPFAM" id="SSF48613">
    <property type="entry name" value="Heme oxygenase-like"/>
    <property type="match status" value="1"/>
</dbReference>
<proteinExistence type="predicted"/>
<evidence type="ECO:0008006" key="3">
    <source>
        <dbReference type="Google" id="ProtNLM"/>
    </source>
</evidence>
<dbReference type="InterPro" id="IPR016053">
    <property type="entry name" value="Haem_Oase-like"/>
</dbReference>
<evidence type="ECO:0000313" key="2">
    <source>
        <dbReference type="Proteomes" id="UP000223913"/>
    </source>
</evidence>
<dbReference type="AlphaFoldDB" id="A0A2D0NC64"/>
<dbReference type="GO" id="GO:0004392">
    <property type="term" value="F:heme oxygenase (decyclizing) activity"/>
    <property type="evidence" value="ECO:0007669"/>
    <property type="project" value="InterPro"/>
</dbReference>
<dbReference type="RefSeq" id="WP_099151405.1">
    <property type="nucleotide sequence ID" value="NZ_PDUD01000022.1"/>
</dbReference>
<protein>
    <recommendedName>
        <fullName evidence="3">Heme oxygenase</fullName>
    </recommendedName>
</protein>
<gene>
    <name evidence="1" type="ORF">CRP01_17720</name>
</gene>